<reference evidence="1 2" key="1">
    <citation type="submission" date="2016-10" db="EMBL/GenBank/DDBJ databases">
        <authorList>
            <person name="de Groot N.N."/>
        </authorList>
    </citation>
    <scope>NUCLEOTIDE SEQUENCE [LARGE SCALE GENOMIC DNA]</scope>
    <source>
        <strain evidence="1 2">DSM 25584</strain>
    </source>
</reference>
<evidence type="ECO:0000313" key="2">
    <source>
        <dbReference type="Proteomes" id="UP000199415"/>
    </source>
</evidence>
<gene>
    <name evidence="1" type="ORF">SAMN05216241_105111</name>
</gene>
<dbReference type="EMBL" id="FNCE01000005">
    <property type="protein sequence ID" value="SDG09454.1"/>
    <property type="molecule type" value="Genomic_DNA"/>
</dbReference>
<organism evidence="1 2">
    <name type="scientific">Limimonas halophila</name>
    <dbReference type="NCBI Taxonomy" id="1082479"/>
    <lineage>
        <taxon>Bacteria</taxon>
        <taxon>Pseudomonadati</taxon>
        <taxon>Pseudomonadota</taxon>
        <taxon>Alphaproteobacteria</taxon>
        <taxon>Rhodospirillales</taxon>
        <taxon>Rhodovibrionaceae</taxon>
        <taxon>Limimonas</taxon>
    </lineage>
</organism>
<sequence>MQEEAGVNATVTLMDDAGWNEERGCVELTAMVRDDRGSRQLPVAVSAEALERKVRTPSRPDPLRLVRDFDREIAQAVERRLAGNPPEVVLTARDL</sequence>
<dbReference type="AlphaFoldDB" id="A0A1G7RFN2"/>
<name>A0A1G7RFN2_9PROT</name>
<dbReference type="STRING" id="1082479.SAMN05216241_105111"/>
<dbReference type="RefSeq" id="WP_090019709.1">
    <property type="nucleotide sequence ID" value="NZ_FNCE01000005.1"/>
</dbReference>
<protein>
    <submittedName>
        <fullName evidence="1">Uncharacterized protein</fullName>
    </submittedName>
</protein>
<dbReference type="Proteomes" id="UP000199415">
    <property type="component" value="Unassembled WGS sequence"/>
</dbReference>
<accession>A0A1G7RFN2</accession>
<keyword evidence="2" id="KW-1185">Reference proteome</keyword>
<evidence type="ECO:0000313" key="1">
    <source>
        <dbReference type="EMBL" id="SDG09454.1"/>
    </source>
</evidence>
<proteinExistence type="predicted"/>